<organism evidence="1">
    <name type="scientific">Ignavibacterium album</name>
    <dbReference type="NCBI Taxonomy" id="591197"/>
    <lineage>
        <taxon>Bacteria</taxon>
        <taxon>Pseudomonadati</taxon>
        <taxon>Ignavibacteriota</taxon>
        <taxon>Ignavibacteria</taxon>
        <taxon>Ignavibacteriales</taxon>
        <taxon>Ignavibacteriaceae</taxon>
        <taxon>Ignavibacterium</taxon>
    </lineage>
</organism>
<name>A0A832DFD4_9BACT</name>
<dbReference type="EMBL" id="DSVI01000004">
    <property type="protein sequence ID" value="HGT46995.1"/>
    <property type="molecule type" value="Genomic_DNA"/>
</dbReference>
<protein>
    <recommendedName>
        <fullName evidence="2">Peptidase A2 domain-containing protein</fullName>
    </recommendedName>
</protein>
<dbReference type="SUPFAM" id="SSF50630">
    <property type="entry name" value="Acid proteases"/>
    <property type="match status" value="1"/>
</dbReference>
<evidence type="ECO:0008006" key="2">
    <source>
        <dbReference type="Google" id="ProtNLM"/>
    </source>
</evidence>
<dbReference type="AlphaFoldDB" id="A0A832DFD4"/>
<accession>A0A832DFD4</accession>
<gene>
    <name evidence="1" type="ORF">ENS56_03065</name>
</gene>
<reference evidence="1" key="1">
    <citation type="journal article" date="2020" name="mSystems">
        <title>Genome- and Community-Level Interaction Insights into Carbon Utilization and Element Cycling Functions of Hydrothermarchaeota in Hydrothermal Sediment.</title>
        <authorList>
            <person name="Zhou Z."/>
            <person name="Liu Y."/>
            <person name="Xu W."/>
            <person name="Pan J."/>
            <person name="Luo Z.H."/>
            <person name="Li M."/>
        </authorList>
    </citation>
    <scope>NUCLEOTIDE SEQUENCE [LARGE SCALE GENOMIC DNA]</scope>
    <source>
        <strain evidence="1">SpSt-500</strain>
    </source>
</reference>
<comment type="caution">
    <text evidence="1">The sequence shown here is derived from an EMBL/GenBank/DDBJ whole genome shotgun (WGS) entry which is preliminary data.</text>
</comment>
<evidence type="ECO:0000313" key="1">
    <source>
        <dbReference type="EMBL" id="HGT46995.1"/>
    </source>
</evidence>
<dbReference type="InterPro" id="IPR021109">
    <property type="entry name" value="Peptidase_aspartic_dom_sf"/>
</dbReference>
<proteinExistence type="predicted"/>
<sequence length="241" mass="26730">MAVLPLLVTTNMDKYSIEIVDNHIICLIDGKRVLLDTGAPNSISDGNSLLLLGKNFSFSPSFMGFSTDELSNQVGTEINILLGGDVLKHLNFFVDWENKTILFSSTAFKYKGARAPLDFFMNIPIVLLNIDGKIIRAFLDTGAKLSYLNPDLTSNHSLLGTALDFYPGFGQFNTYIYEVPVILADHTFTIIAGHLPNLLQMTLMMANTSGILGNDIFKYFDVSFNFQIEELILVKRNSKAA</sequence>
<dbReference type="Gene3D" id="2.40.70.10">
    <property type="entry name" value="Acid Proteases"/>
    <property type="match status" value="1"/>
</dbReference>